<organism evidence="1 2">
    <name type="scientific">Microbispora hainanensis</name>
    <dbReference type="NCBI Taxonomy" id="568844"/>
    <lineage>
        <taxon>Bacteria</taxon>
        <taxon>Bacillati</taxon>
        <taxon>Actinomycetota</taxon>
        <taxon>Actinomycetes</taxon>
        <taxon>Streptosporangiales</taxon>
        <taxon>Streptosporangiaceae</taxon>
        <taxon>Microbispora</taxon>
    </lineage>
</organism>
<evidence type="ECO:0008006" key="3">
    <source>
        <dbReference type="Google" id="ProtNLM"/>
    </source>
</evidence>
<keyword evidence="2" id="KW-1185">Reference proteome</keyword>
<evidence type="ECO:0000313" key="1">
    <source>
        <dbReference type="EMBL" id="WUP77221.1"/>
    </source>
</evidence>
<dbReference type="EMBL" id="CP108085">
    <property type="protein sequence ID" value="WUP77221.1"/>
    <property type="molecule type" value="Genomic_DNA"/>
</dbReference>
<accession>A0ABZ1SW03</accession>
<dbReference type="Proteomes" id="UP001432011">
    <property type="component" value="Chromosome"/>
</dbReference>
<evidence type="ECO:0000313" key="2">
    <source>
        <dbReference type="Proteomes" id="UP001432011"/>
    </source>
</evidence>
<protein>
    <recommendedName>
        <fullName evidence="3">GNAT family N-acetyltransferase</fullName>
    </recommendedName>
</protein>
<proteinExistence type="predicted"/>
<sequence>MRKGVSDARPPGPSAVTEADLDVFDAALQSESGATPHQWFGFTPTIALREALRTRGLLAGADNMLAVTVDGELAGRVEWLERR</sequence>
<gene>
    <name evidence="1" type="ORF">OG913_09500</name>
</gene>
<dbReference type="RefSeq" id="WP_328710184.1">
    <property type="nucleotide sequence ID" value="NZ_CP108085.1"/>
</dbReference>
<reference evidence="1" key="1">
    <citation type="submission" date="2022-10" db="EMBL/GenBank/DDBJ databases">
        <title>The complete genomes of actinobacterial strains from the NBC collection.</title>
        <authorList>
            <person name="Joergensen T.S."/>
            <person name="Alvarez Arevalo M."/>
            <person name="Sterndorff E.B."/>
            <person name="Faurdal D."/>
            <person name="Vuksanovic O."/>
            <person name="Mourched A.-S."/>
            <person name="Charusanti P."/>
            <person name="Shaw S."/>
            <person name="Blin K."/>
            <person name="Weber T."/>
        </authorList>
    </citation>
    <scope>NUCLEOTIDE SEQUENCE</scope>
    <source>
        <strain evidence="1">NBC_00254</strain>
    </source>
</reference>
<name>A0ABZ1SW03_9ACTN</name>